<dbReference type="SUPFAM" id="SSF74853">
    <property type="entry name" value="Lamin A/C globular tail domain"/>
    <property type="match status" value="1"/>
</dbReference>
<organism evidence="3 4">
    <name type="scientific">Diploscapter pachys</name>
    <dbReference type="NCBI Taxonomy" id="2018661"/>
    <lineage>
        <taxon>Eukaryota</taxon>
        <taxon>Metazoa</taxon>
        <taxon>Ecdysozoa</taxon>
        <taxon>Nematoda</taxon>
        <taxon>Chromadorea</taxon>
        <taxon>Rhabditida</taxon>
        <taxon>Rhabditina</taxon>
        <taxon>Rhabditomorpha</taxon>
        <taxon>Rhabditoidea</taxon>
        <taxon>Rhabditidae</taxon>
        <taxon>Diploscapter</taxon>
    </lineage>
</organism>
<dbReference type="STRING" id="2018661.A0A2A2LCW1"/>
<proteinExistence type="predicted"/>
<evidence type="ECO:0008006" key="5">
    <source>
        <dbReference type="Google" id="ProtNLM"/>
    </source>
</evidence>
<protein>
    <recommendedName>
        <fullName evidence="5">LTD domain-containing protein</fullName>
    </recommendedName>
</protein>
<dbReference type="GO" id="GO:0005200">
    <property type="term" value="F:structural constituent of cytoskeleton"/>
    <property type="evidence" value="ECO:0007669"/>
    <property type="project" value="TreeGrafter"/>
</dbReference>
<feature type="compositionally biased region" description="Polar residues" evidence="2">
    <location>
        <begin position="78"/>
        <end position="100"/>
    </location>
</feature>
<dbReference type="PANTHER" id="PTHR45721:SF12">
    <property type="entry name" value="INTERMEDIATE FILAMENT PROTEIN IFA-1"/>
    <property type="match status" value="1"/>
</dbReference>
<gene>
    <name evidence="3" type="ORF">WR25_04310</name>
</gene>
<dbReference type="InterPro" id="IPR036415">
    <property type="entry name" value="Lamin_tail_dom_sf"/>
</dbReference>
<dbReference type="GO" id="GO:0006998">
    <property type="term" value="P:nuclear envelope organization"/>
    <property type="evidence" value="ECO:0007669"/>
    <property type="project" value="TreeGrafter"/>
</dbReference>
<keyword evidence="1" id="KW-0175">Coiled coil</keyword>
<accession>A0A2A2LCW1</accession>
<feature type="compositionally biased region" description="Polar residues" evidence="2">
    <location>
        <begin position="55"/>
        <end position="67"/>
    </location>
</feature>
<dbReference type="GO" id="GO:0051664">
    <property type="term" value="P:nuclear pore localization"/>
    <property type="evidence" value="ECO:0007669"/>
    <property type="project" value="TreeGrafter"/>
</dbReference>
<feature type="compositionally biased region" description="Polar residues" evidence="2">
    <location>
        <begin position="108"/>
        <end position="126"/>
    </location>
</feature>
<feature type="region of interest" description="Disordered" evidence="2">
    <location>
        <begin position="515"/>
        <end position="534"/>
    </location>
</feature>
<feature type="region of interest" description="Disordered" evidence="2">
    <location>
        <begin position="40"/>
        <end position="126"/>
    </location>
</feature>
<dbReference type="Proteomes" id="UP000218231">
    <property type="component" value="Unassembled WGS sequence"/>
</dbReference>
<reference evidence="3 4" key="1">
    <citation type="journal article" date="2017" name="Curr. Biol.">
        <title>Genome architecture and evolution of a unichromosomal asexual nematode.</title>
        <authorList>
            <person name="Fradin H."/>
            <person name="Zegar C."/>
            <person name="Gutwein M."/>
            <person name="Lucas J."/>
            <person name="Kovtun M."/>
            <person name="Corcoran D."/>
            <person name="Baugh L.R."/>
            <person name="Kiontke K."/>
            <person name="Gunsalus K."/>
            <person name="Fitch D.H."/>
            <person name="Piano F."/>
        </authorList>
    </citation>
    <scope>NUCLEOTIDE SEQUENCE [LARGE SCALE GENOMIC DNA]</scope>
    <source>
        <strain evidence="3">PF1309</strain>
    </source>
</reference>
<evidence type="ECO:0000256" key="2">
    <source>
        <dbReference type="SAM" id="MobiDB-lite"/>
    </source>
</evidence>
<dbReference type="GO" id="GO:0090435">
    <property type="term" value="P:protein localization to nuclear envelope"/>
    <property type="evidence" value="ECO:0007669"/>
    <property type="project" value="TreeGrafter"/>
</dbReference>
<dbReference type="AlphaFoldDB" id="A0A2A2LCW1"/>
<dbReference type="GO" id="GO:0031507">
    <property type="term" value="P:heterochromatin formation"/>
    <property type="evidence" value="ECO:0007669"/>
    <property type="project" value="TreeGrafter"/>
</dbReference>
<evidence type="ECO:0000313" key="3">
    <source>
        <dbReference type="EMBL" id="PAV84101.1"/>
    </source>
</evidence>
<dbReference type="Gene3D" id="2.60.40.1260">
    <property type="entry name" value="Lamin Tail domain"/>
    <property type="match status" value="1"/>
</dbReference>
<comment type="caution">
    <text evidence="3">The sequence shown here is derived from an EMBL/GenBank/DDBJ whole genome shotgun (WGS) entry which is preliminary data.</text>
</comment>
<feature type="compositionally biased region" description="Basic and acidic residues" evidence="2">
    <location>
        <begin position="68"/>
        <end position="77"/>
    </location>
</feature>
<feature type="region of interest" description="Disordered" evidence="2">
    <location>
        <begin position="1"/>
        <end position="25"/>
    </location>
</feature>
<name>A0A2A2LCW1_9BILA</name>
<keyword evidence="4" id="KW-1185">Reference proteome</keyword>
<evidence type="ECO:0000256" key="1">
    <source>
        <dbReference type="ARBA" id="ARBA00023054"/>
    </source>
</evidence>
<evidence type="ECO:0000313" key="4">
    <source>
        <dbReference type="Proteomes" id="UP000218231"/>
    </source>
</evidence>
<sequence>MSQRSGGDTSSSSRSASIASGREPADYVRTIEARWPLQADEQVHEHRQESKKIIQGTTVFSSSQSKVETSHTEDTYHKSAQYSSGQKPQIESYGHHSQTIESHHDQGSHSQLRSTGASGNLQGHESRTDMTVYSHSIQQHFGGAGQTVNYNPYSDGNAPNGNRITPPECTKAIIEERYKNWGTFKELNDKFANYIERNQKTVISNERGKIPSLEDSENQLKRTLHDIIAQYRVEIEKFKKLRGINDSDIGELAKIRADIEAYKIKIEDRRERVNFLNLHSEKIVTQIKTCRGRIADERSKGEAVRNQAQHLVHTIEKDIERYIHALKVKFPDIIDKWVIKYAHEFREKLGHEIARIREYVEKVLKDSERKLIEMTEERKQTITREVERIKKYTNKRLAEIKNIVKIGMDLPKKIEQEANKNFELAYEIDSKYARSILQSEIFEEHWRFRETCFKKMTSGGTLFKELQKICDEYESLYAELERYRHLLEGHHIHIDTISQPPPPSPVPALPLYPAPVPPTPPSPGVSDASSAGETTATVRFRTRRHGRVTFARPAGNRYVVVENRNDSEVDISHWRIEEIVNGNHRGQFVFPEGTILLPKRGVKASS</sequence>
<dbReference type="PANTHER" id="PTHR45721">
    <property type="entry name" value="LAMIN DM0-RELATED"/>
    <property type="match status" value="1"/>
</dbReference>
<dbReference type="EMBL" id="LIAE01006888">
    <property type="protein sequence ID" value="PAV84101.1"/>
    <property type="molecule type" value="Genomic_DNA"/>
</dbReference>
<feature type="compositionally biased region" description="Low complexity" evidence="2">
    <location>
        <begin position="1"/>
        <end position="22"/>
    </location>
</feature>
<feature type="compositionally biased region" description="Basic and acidic residues" evidence="2">
    <location>
        <begin position="41"/>
        <end position="52"/>
    </location>
</feature>
<dbReference type="GO" id="GO:0007097">
    <property type="term" value="P:nuclear migration"/>
    <property type="evidence" value="ECO:0007669"/>
    <property type="project" value="TreeGrafter"/>
</dbReference>
<dbReference type="GO" id="GO:0005652">
    <property type="term" value="C:nuclear lamina"/>
    <property type="evidence" value="ECO:0007669"/>
    <property type="project" value="TreeGrafter"/>
</dbReference>